<dbReference type="AlphaFoldDB" id="A0A4C1ZUH3"/>
<accession>A0A4C1ZUH3</accession>
<dbReference type="OrthoDB" id="6021021at2759"/>
<protein>
    <submittedName>
        <fullName evidence="2">Uncharacterized protein</fullName>
    </submittedName>
</protein>
<sequence length="186" mass="21222">MKFEFGRCAAPLSVNRLRKDFLMCNKSQRLANDGKIKQDRSWAVSTTTEGRIGTVTGHLFCAVTRRSTVRKTPNPCRSTSQTQEREQQKCRCRHARKDVRDYLSTSTLHGLRYLGDGKLTWFERKGGSSQISRDRTKVRGESKIAIIASRNLRMPSDSPGCRRRRDGNVQRPDVTSEAQSERFNLA</sequence>
<evidence type="ECO:0000313" key="3">
    <source>
        <dbReference type="Proteomes" id="UP000299102"/>
    </source>
</evidence>
<evidence type="ECO:0000313" key="2">
    <source>
        <dbReference type="EMBL" id="GBP90247.1"/>
    </source>
</evidence>
<name>A0A4C1ZUH3_EUMVA</name>
<reference evidence="2 3" key="1">
    <citation type="journal article" date="2019" name="Commun. Biol.">
        <title>The bagworm genome reveals a unique fibroin gene that provides high tensile strength.</title>
        <authorList>
            <person name="Kono N."/>
            <person name="Nakamura H."/>
            <person name="Ohtoshi R."/>
            <person name="Tomita M."/>
            <person name="Numata K."/>
            <person name="Arakawa K."/>
        </authorList>
    </citation>
    <scope>NUCLEOTIDE SEQUENCE [LARGE SCALE GENOMIC DNA]</scope>
</reference>
<gene>
    <name evidence="2" type="ORF">EVAR_89366_1</name>
</gene>
<feature type="compositionally biased region" description="Polar residues" evidence="1">
    <location>
        <begin position="176"/>
        <end position="186"/>
    </location>
</feature>
<feature type="region of interest" description="Disordered" evidence="1">
    <location>
        <begin position="153"/>
        <end position="186"/>
    </location>
</feature>
<organism evidence="2 3">
    <name type="scientific">Eumeta variegata</name>
    <name type="common">Bagworm moth</name>
    <name type="synonym">Eumeta japonica</name>
    <dbReference type="NCBI Taxonomy" id="151549"/>
    <lineage>
        <taxon>Eukaryota</taxon>
        <taxon>Metazoa</taxon>
        <taxon>Ecdysozoa</taxon>
        <taxon>Arthropoda</taxon>
        <taxon>Hexapoda</taxon>
        <taxon>Insecta</taxon>
        <taxon>Pterygota</taxon>
        <taxon>Neoptera</taxon>
        <taxon>Endopterygota</taxon>
        <taxon>Lepidoptera</taxon>
        <taxon>Glossata</taxon>
        <taxon>Ditrysia</taxon>
        <taxon>Tineoidea</taxon>
        <taxon>Psychidae</taxon>
        <taxon>Oiketicinae</taxon>
        <taxon>Eumeta</taxon>
    </lineage>
</organism>
<dbReference type="Proteomes" id="UP000299102">
    <property type="component" value="Unassembled WGS sequence"/>
</dbReference>
<comment type="caution">
    <text evidence="2">The sequence shown here is derived from an EMBL/GenBank/DDBJ whole genome shotgun (WGS) entry which is preliminary data.</text>
</comment>
<keyword evidence="3" id="KW-1185">Reference proteome</keyword>
<proteinExistence type="predicted"/>
<dbReference type="EMBL" id="BGZK01002069">
    <property type="protein sequence ID" value="GBP90247.1"/>
    <property type="molecule type" value="Genomic_DNA"/>
</dbReference>
<evidence type="ECO:0000256" key="1">
    <source>
        <dbReference type="SAM" id="MobiDB-lite"/>
    </source>
</evidence>